<dbReference type="InterPro" id="IPR051225">
    <property type="entry name" value="NAD(P)_epim/dehydratase"/>
</dbReference>
<reference evidence="4" key="1">
    <citation type="submission" date="2022-11" db="UniProtKB">
        <authorList>
            <consortium name="WormBaseParasite"/>
        </authorList>
    </citation>
    <scope>IDENTIFICATION</scope>
</reference>
<dbReference type="Gene3D" id="3.40.50.720">
    <property type="entry name" value="NAD(P)-binding Rossmann-like Domain"/>
    <property type="match status" value="2"/>
</dbReference>
<dbReference type="GO" id="GO:0008743">
    <property type="term" value="F:L-threonine 3-dehydrogenase activity"/>
    <property type="evidence" value="ECO:0007669"/>
    <property type="project" value="TreeGrafter"/>
</dbReference>
<dbReference type="Pfam" id="PF01370">
    <property type="entry name" value="Epimerase"/>
    <property type="match status" value="1"/>
</dbReference>
<dbReference type="SUPFAM" id="SSF51735">
    <property type="entry name" value="NAD(P)-binding Rossmann-fold domains"/>
    <property type="match status" value="1"/>
</dbReference>
<dbReference type="GO" id="GO:0006567">
    <property type="term" value="P:L-threonine catabolic process"/>
    <property type="evidence" value="ECO:0007669"/>
    <property type="project" value="TreeGrafter"/>
</dbReference>
<evidence type="ECO:0000313" key="3">
    <source>
        <dbReference type="Proteomes" id="UP000887566"/>
    </source>
</evidence>
<proteinExistence type="inferred from homology"/>
<feature type="domain" description="NAD-dependent epimerase/dehydratase" evidence="2">
    <location>
        <begin position="50"/>
        <end position="153"/>
    </location>
</feature>
<dbReference type="InterPro" id="IPR036291">
    <property type="entry name" value="NAD(P)-bd_dom_sf"/>
</dbReference>
<organism evidence="3 4">
    <name type="scientific">Plectus sambesii</name>
    <dbReference type="NCBI Taxonomy" id="2011161"/>
    <lineage>
        <taxon>Eukaryota</taxon>
        <taxon>Metazoa</taxon>
        <taxon>Ecdysozoa</taxon>
        <taxon>Nematoda</taxon>
        <taxon>Chromadorea</taxon>
        <taxon>Plectida</taxon>
        <taxon>Plectina</taxon>
        <taxon>Plectoidea</taxon>
        <taxon>Plectidae</taxon>
        <taxon>Plectus</taxon>
    </lineage>
</organism>
<dbReference type="WBParaSite" id="PSAMB.scaffold3481size18095.g21600.t1">
    <property type="protein sequence ID" value="PSAMB.scaffold3481size18095.g21600.t1"/>
    <property type="gene ID" value="PSAMB.scaffold3481size18095.g21600"/>
</dbReference>
<dbReference type="AlphaFoldDB" id="A0A914WAP5"/>
<name>A0A914WAP5_9BILA</name>
<evidence type="ECO:0000313" key="4">
    <source>
        <dbReference type="WBParaSite" id="PSAMB.scaffold3481size18095.g21600.t1"/>
    </source>
</evidence>
<dbReference type="PANTHER" id="PTHR42687">
    <property type="entry name" value="L-THREONINE 3-DEHYDROGENASE"/>
    <property type="match status" value="1"/>
</dbReference>
<evidence type="ECO:0000256" key="1">
    <source>
        <dbReference type="ARBA" id="ARBA00007637"/>
    </source>
</evidence>
<evidence type="ECO:0000259" key="2">
    <source>
        <dbReference type="Pfam" id="PF01370"/>
    </source>
</evidence>
<dbReference type="PANTHER" id="PTHR42687:SF1">
    <property type="entry name" value="L-THREONINE 3-DEHYDROGENASE, MITOCHONDRIAL"/>
    <property type="match status" value="1"/>
</dbReference>
<dbReference type="Proteomes" id="UP000887566">
    <property type="component" value="Unplaced"/>
</dbReference>
<keyword evidence="3" id="KW-1185">Reference proteome</keyword>
<comment type="similarity">
    <text evidence="1">Belongs to the NAD(P)-dependent epimerase/dehydratase family.</text>
</comment>
<dbReference type="InterPro" id="IPR001509">
    <property type="entry name" value="Epimerase_deHydtase"/>
</dbReference>
<protein>
    <submittedName>
        <fullName evidence="4">NAD-dependent epimerase/dehydratase domain-containing protein</fullName>
    </submittedName>
</protein>
<sequence>MRTSHPRLLASALGFVQPTKFASSSLVTSRAFSSDYGVSDPLTGCDRPRILITGALGQLGKGLAALIRSTYGKENVIMSDVVKPPRRLWTQFAPYLYLDVLDASNLEAAVVNYHVDWIIHLSAVLSAVGEQNVPLALRINCQGLQNVLEVSNRLITLMAEFCDGEGSGCRNTPSARSPSWRCSDSWPESLDDSGANKDWGWKARYNLPETVDIMFRLLKAEQPGAVKGVKKDIPVDPVIKGMYGN</sequence>
<accession>A0A914WAP5</accession>